<feature type="domain" description="AB hydrolase-1" evidence="2">
    <location>
        <begin position="57"/>
        <end position="280"/>
    </location>
</feature>
<dbReference type="PANTHER" id="PTHR37017">
    <property type="entry name" value="AB HYDROLASE-1 DOMAIN-CONTAINING PROTEIN-RELATED"/>
    <property type="match status" value="1"/>
</dbReference>
<feature type="chain" id="PRO_5046381863" evidence="1">
    <location>
        <begin position="28"/>
        <end position="290"/>
    </location>
</feature>
<dbReference type="InterPro" id="IPR052897">
    <property type="entry name" value="Sec-Metab_Biosynth_Hydrolase"/>
</dbReference>
<organism evidence="3 4">
    <name type="scientific">Streptomyces plumbiresistens</name>
    <dbReference type="NCBI Taxonomy" id="511811"/>
    <lineage>
        <taxon>Bacteria</taxon>
        <taxon>Bacillati</taxon>
        <taxon>Actinomycetota</taxon>
        <taxon>Actinomycetes</taxon>
        <taxon>Kitasatosporales</taxon>
        <taxon>Streptomycetaceae</taxon>
        <taxon>Streptomyces</taxon>
    </lineage>
</organism>
<protein>
    <submittedName>
        <fullName evidence="3">Alpha/beta hydrolase</fullName>
    </submittedName>
</protein>
<keyword evidence="1" id="KW-0732">Signal</keyword>
<dbReference type="EMBL" id="BAAAZX010000003">
    <property type="protein sequence ID" value="GAA3984720.1"/>
    <property type="molecule type" value="Genomic_DNA"/>
</dbReference>
<evidence type="ECO:0000313" key="4">
    <source>
        <dbReference type="Proteomes" id="UP001500456"/>
    </source>
</evidence>
<keyword evidence="3" id="KW-0378">Hydrolase</keyword>
<dbReference type="InterPro" id="IPR029058">
    <property type="entry name" value="AB_hydrolase_fold"/>
</dbReference>
<proteinExistence type="predicted"/>
<dbReference type="PROSITE" id="PS51318">
    <property type="entry name" value="TAT"/>
    <property type="match status" value="1"/>
</dbReference>
<keyword evidence="4" id="KW-1185">Reference proteome</keyword>
<feature type="signal peptide" evidence="1">
    <location>
        <begin position="1"/>
        <end position="27"/>
    </location>
</feature>
<name>A0ABP7QLS3_9ACTN</name>
<dbReference type="InterPro" id="IPR006311">
    <property type="entry name" value="TAT_signal"/>
</dbReference>
<dbReference type="GO" id="GO:0016787">
    <property type="term" value="F:hydrolase activity"/>
    <property type="evidence" value="ECO:0007669"/>
    <property type="project" value="UniProtKB-KW"/>
</dbReference>
<comment type="caution">
    <text evidence="3">The sequence shown here is derived from an EMBL/GenBank/DDBJ whole genome shotgun (WGS) entry which is preliminary data.</text>
</comment>
<dbReference type="PANTHER" id="PTHR37017:SF11">
    <property type="entry name" value="ESTERASE_LIPASE_THIOESTERASE DOMAIN-CONTAINING PROTEIN"/>
    <property type="match status" value="1"/>
</dbReference>
<dbReference type="SUPFAM" id="SSF53474">
    <property type="entry name" value="alpha/beta-Hydrolases"/>
    <property type="match status" value="1"/>
</dbReference>
<evidence type="ECO:0000313" key="3">
    <source>
        <dbReference type="EMBL" id="GAA3984720.1"/>
    </source>
</evidence>
<sequence>MVPESHPRRRVLGGLLAAGAATLGATAAATGASAAAEASDAEASDAARTTAGTRPTVVLVHGVFADASGWNEVIARLLKAGFPVIAPANPLRDLAEDSAYVGSVVDTVPGPVILVGHSYGGEVITNAGRGRANVKALVYVAAFAPDEGENALGLAEMFPGSRLPGALLPRPYPVPGSPDPGIDGYIDPAKFHDVFAQDLPPSLTRVMAAAQRPGSVVGLGGPSGVPAWRTVPSWYVVATADRVIPPAVQRFMAERAGSRVVEVRGASHVVMMSRPDSVVRHIEAAYRATR</sequence>
<dbReference type="Proteomes" id="UP001500456">
    <property type="component" value="Unassembled WGS sequence"/>
</dbReference>
<reference evidence="4" key="1">
    <citation type="journal article" date="2019" name="Int. J. Syst. Evol. Microbiol.">
        <title>The Global Catalogue of Microorganisms (GCM) 10K type strain sequencing project: providing services to taxonomists for standard genome sequencing and annotation.</title>
        <authorList>
            <consortium name="The Broad Institute Genomics Platform"/>
            <consortium name="The Broad Institute Genome Sequencing Center for Infectious Disease"/>
            <person name="Wu L."/>
            <person name="Ma J."/>
        </authorList>
    </citation>
    <scope>NUCLEOTIDE SEQUENCE [LARGE SCALE GENOMIC DNA]</scope>
    <source>
        <strain evidence="4">JCM 16924</strain>
    </source>
</reference>
<dbReference type="InterPro" id="IPR000073">
    <property type="entry name" value="AB_hydrolase_1"/>
</dbReference>
<dbReference type="RefSeq" id="WP_345562145.1">
    <property type="nucleotide sequence ID" value="NZ_BAAAZX010000003.1"/>
</dbReference>
<dbReference type="Pfam" id="PF12697">
    <property type="entry name" value="Abhydrolase_6"/>
    <property type="match status" value="1"/>
</dbReference>
<evidence type="ECO:0000259" key="2">
    <source>
        <dbReference type="Pfam" id="PF12697"/>
    </source>
</evidence>
<gene>
    <name evidence="3" type="ORF">GCM10022232_16850</name>
</gene>
<evidence type="ECO:0000256" key="1">
    <source>
        <dbReference type="SAM" id="SignalP"/>
    </source>
</evidence>
<dbReference type="Gene3D" id="3.40.50.1820">
    <property type="entry name" value="alpha/beta hydrolase"/>
    <property type="match status" value="1"/>
</dbReference>
<accession>A0ABP7QLS3</accession>